<sequence length="276" mass="29599">MVKGPGLYSDIGKRTRDLLTKDFYHDHKFTITSTSPSGLTFTSTGIKKGEQFAGELNTQFKNNNVIVDVKVDTNSNIYSTITVDEIAQGAKTIFTFTIPDQKTGKGEFQYYHDYAGVATSIGLTSSPLVHINGAIGSDGIAIGGEASFDTASGNFTKYNAGIGFTKPDFSAAVQLTDKGDIVKASYSHTVSPLTRTTVGAEIAHIFSSNENTFTIGGLYALDQLTTVKARLNNNGKLGALIQHEWRPKSLLTLSGEINTKALENNAKFGLALALKL</sequence>
<evidence type="ECO:0000313" key="1">
    <source>
        <dbReference type="EMBL" id="KAJ7514030.1"/>
    </source>
</evidence>
<keyword evidence="2" id="KW-1185">Reference proteome</keyword>
<evidence type="ECO:0000313" key="2">
    <source>
        <dbReference type="Proteomes" id="UP001162992"/>
    </source>
</evidence>
<gene>
    <name evidence="1" type="ORF">O6H91_23G023200</name>
</gene>
<proteinExistence type="predicted"/>
<dbReference type="Proteomes" id="UP001162992">
    <property type="component" value="Chromosome 23"/>
</dbReference>
<comment type="caution">
    <text evidence="1">The sequence shown here is derived from an EMBL/GenBank/DDBJ whole genome shotgun (WGS) entry which is preliminary data.</text>
</comment>
<reference evidence="2" key="1">
    <citation type="journal article" date="2024" name="Proc. Natl. Acad. Sci. U.S.A.">
        <title>Extraordinary preservation of gene collinearity over three hundred million years revealed in homosporous lycophytes.</title>
        <authorList>
            <person name="Li C."/>
            <person name="Wickell D."/>
            <person name="Kuo L.Y."/>
            <person name="Chen X."/>
            <person name="Nie B."/>
            <person name="Liao X."/>
            <person name="Peng D."/>
            <person name="Ji J."/>
            <person name="Jenkins J."/>
            <person name="Williams M."/>
            <person name="Shu S."/>
            <person name="Plott C."/>
            <person name="Barry K."/>
            <person name="Rajasekar S."/>
            <person name="Grimwood J."/>
            <person name="Han X."/>
            <person name="Sun S."/>
            <person name="Hou Z."/>
            <person name="He W."/>
            <person name="Dai G."/>
            <person name="Sun C."/>
            <person name="Schmutz J."/>
            <person name="Leebens-Mack J.H."/>
            <person name="Li F.W."/>
            <person name="Wang L."/>
        </authorList>
    </citation>
    <scope>NUCLEOTIDE SEQUENCE [LARGE SCALE GENOMIC DNA]</scope>
    <source>
        <strain evidence="2">cv. PW_Plant_1</strain>
    </source>
</reference>
<accession>A0ACC2A8Y9</accession>
<protein>
    <submittedName>
        <fullName evidence="1">Uncharacterized protein</fullName>
    </submittedName>
</protein>
<organism evidence="1 2">
    <name type="scientific">Diphasiastrum complanatum</name>
    <name type="common">Issler's clubmoss</name>
    <name type="synonym">Lycopodium complanatum</name>
    <dbReference type="NCBI Taxonomy" id="34168"/>
    <lineage>
        <taxon>Eukaryota</taxon>
        <taxon>Viridiplantae</taxon>
        <taxon>Streptophyta</taxon>
        <taxon>Embryophyta</taxon>
        <taxon>Tracheophyta</taxon>
        <taxon>Lycopodiopsida</taxon>
        <taxon>Lycopodiales</taxon>
        <taxon>Lycopodiaceae</taxon>
        <taxon>Lycopodioideae</taxon>
        <taxon>Diphasiastrum</taxon>
    </lineage>
</organism>
<dbReference type="EMBL" id="CM055114">
    <property type="protein sequence ID" value="KAJ7514030.1"/>
    <property type="molecule type" value="Genomic_DNA"/>
</dbReference>
<name>A0ACC2A8Y9_DIPCM</name>